<name>A0A4Q1V2A6_9BRAD</name>
<dbReference type="AlphaFoldDB" id="A0A4Q1V2A6"/>
<comment type="caution">
    <text evidence="2">The sequence shown here is derived from an EMBL/GenBank/DDBJ whole genome shotgun (WGS) entry which is preliminary data.</text>
</comment>
<accession>A0A4Q1V2A6</accession>
<feature type="compositionally biased region" description="Basic and acidic residues" evidence="1">
    <location>
        <begin position="27"/>
        <end position="37"/>
    </location>
</feature>
<feature type="region of interest" description="Disordered" evidence="1">
    <location>
        <begin position="1"/>
        <end position="73"/>
    </location>
</feature>
<dbReference type="Proteomes" id="UP000290819">
    <property type="component" value="Unassembled WGS sequence"/>
</dbReference>
<dbReference type="EMBL" id="MZXW01000021">
    <property type="protein sequence ID" value="RXT45715.1"/>
    <property type="molecule type" value="Genomic_DNA"/>
</dbReference>
<protein>
    <submittedName>
        <fullName evidence="2">Uncharacterized protein</fullName>
    </submittedName>
</protein>
<evidence type="ECO:0000313" key="3">
    <source>
        <dbReference type="Proteomes" id="UP000290819"/>
    </source>
</evidence>
<keyword evidence="3" id="KW-1185">Reference proteome</keyword>
<evidence type="ECO:0000256" key="1">
    <source>
        <dbReference type="SAM" id="MobiDB-lite"/>
    </source>
</evidence>
<evidence type="ECO:0000313" key="2">
    <source>
        <dbReference type="EMBL" id="RXT45715.1"/>
    </source>
</evidence>
<sequence length="73" mass="7983">MTQSEPSSPLPACGERPTRAARRVRGTLRESICHRPCGDSPSPRPSPRKRGEGEDRPTPVSHSPHHPPAASRR</sequence>
<proteinExistence type="predicted"/>
<gene>
    <name evidence="2" type="ORF">B5V03_18770</name>
</gene>
<organism evidence="2 3">
    <name type="scientific">Bradyrhizobium betae</name>
    <dbReference type="NCBI Taxonomy" id="244734"/>
    <lineage>
        <taxon>Bacteria</taxon>
        <taxon>Pseudomonadati</taxon>
        <taxon>Pseudomonadota</taxon>
        <taxon>Alphaproteobacteria</taxon>
        <taxon>Hyphomicrobiales</taxon>
        <taxon>Nitrobacteraceae</taxon>
        <taxon>Bradyrhizobium</taxon>
    </lineage>
</organism>
<reference evidence="2 3" key="1">
    <citation type="submission" date="2017-03" db="EMBL/GenBank/DDBJ databases">
        <authorList>
            <person name="Safronova V.I."/>
            <person name="Sazanova A.L."/>
            <person name="Chirak E.R."/>
        </authorList>
    </citation>
    <scope>NUCLEOTIDE SEQUENCE [LARGE SCALE GENOMIC DNA]</scope>
    <source>
        <strain evidence="2 3">Opo-243</strain>
    </source>
</reference>